<dbReference type="OrthoDB" id="5132737at2759"/>
<evidence type="ECO:0000259" key="1">
    <source>
        <dbReference type="Pfam" id="PF25545"/>
    </source>
</evidence>
<keyword evidence="3" id="KW-1185">Reference proteome</keyword>
<evidence type="ECO:0000313" key="3">
    <source>
        <dbReference type="Proteomes" id="UP000887226"/>
    </source>
</evidence>
<name>A0A9P8CAU6_9HELO</name>
<reference evidence="2" key="1">
    <citation type="journal article" date="2021" name="IMA Fungus">
        <title>Genomic characterization of three marine fungi, including Emericellopsis atlantica sp. nov. with signatures of a generalist lifestyle and marine biomass degradation.</title>
        <authorList>
            <person name="Hagestad O.C."/>
            <person name="Hou L."/>
            <person name="Andersen J.H."/>
            <person name="Hansen E.H."/>
            <person name="Altermark B."/>
            <person name="Li C."/>
            <person name="Kuhnert E."/>
            <person name="Cox R.J."/>
            <person name="Crous P.W."/>
            <person name="Spatafora J.W."/>
            <person name="Lail K."/>
            <person name="Amirebrahimi M."/>
            <person name="Lipzen A."/>
            <person name="Pangilinan J."/>
            <person name="Andreopoulos W."/>
            <person name="Hayes R.D."/>
            <person name="Ng V."/>
            <person name="Grigoriev I.V."/>
            <person name="Jackson S.A."/>
            <person name="Sutton T.D.S."/>
            <person name="Dobson A.D.W."/>
            <person name="Rama T."/>
        </authorList>
    </citation>
    <scope>NUCLEOTIDE SEQUENCE</scope>
    <source>
        <strain evidence="2">TRa3180A</strain>
    </source>
</reference>
<comment type="caution">
    <text evidence="2">The sequence shown here is derived from an EMBL/GenBank/DDBJ whole genome shotgun (WGS) entry which is preliminary data.</text>
</comment>
<dbReference type="AlphaFoldDB" id="A0A9P8CAU6"/>
<accession>A0A9P8CAU6</accession>
<sequence length="89" mass="9976">MATYSPFFTCEAKCGAAALDIADRPNAHSMTIAVRGIVELLRLVKRERELRRQILAFSISHDNSSVRIYGHFPLVNGGRQDHFLLPPNP</sequence>
<evidence type="ECO:0000313" key="2">
    <source>
        <dbReference type="EMBL" id="KAG9239880.1"/>
    </source>
</evidence>
<dbReference type="PANTHER" id="PTHR42470:SF2">
    <property type="match status" value="1"/>
</dbReference>
<dbReference type="PANTHER" id="PTHR42470">
    <property type="entry name" value="VAST DOMAIN-CONTAINING PROTEIN"/>
    <property type="match status" value="1"/>
</dbReference>
<proteinExistence type="predicted"/>
<dbReference type="Proteomes" id="UP000887226">
    <property type="component" value="Unassembled WGS sequence"/>
</dbReference>
<dbReference type="EMBL" id="MU254770">
    <property type="protein sequence ID" value="KAG9239880.1"/>
    <property type="molecule type" value="Genomic_DNA"/>
</dbReference>
<feature type="domain" description="DUF7924" evidence="1">
    <location>
        <begin position="3"/>
        <end position="82"/>
    </location>
</feature>
<dbReference type="Pfam" id="PF25545">
    <property type="entry name" value="DUF7924"/>
    <property type="match status" value="1"/>
</dbReference>
<gene>
    <name evidence="2" type="ORF">BJ878DRAFT_530016</name>
</gene>
<organism evidence="2 3">
    <name type="scientific">Calycina marina</name>
    <dbReference type="NCBI Taxonomy" id="1763456"/>
    <lineage>
        <taxon>Eukaryota</taxon>
        <taxon>Fungi</taxon>
        <taxon>Dikarya</taxon>
        <taxon>Ascomycota</taxon>
        <taxon>Pezizomycotina</taxon>
        <taxon>Leotiomycetes</taxon>
        <taxon>Helotiales</taxon>
        <taxon>Pezizellaceae</taxon>
        <taxon>Calycina</taxon>
    </lineage>
</organism>
<protein>
    <recommendedName>
        <fullName evidence="1">DUF7924 domain-containing protein</fullName>
    </recommendedName>
</protein>
<dbReference type="InterPro" id="IPR057684">
    <property type="entry name" value="DUF7924"/>
</dbReference>